<dbReference type="PANTHER" id="PTHR34986:SF5">
    <property type="entry name" value="N-ACETYLNEURAMINATE ANOMERASE NANQ"/>
    <property type="match status" value="1"/>
</dbReference>
<protein>
    <submittedName>
        <fullName evidence="1">YhcH/YjgK/YiaL family protein</fullName>
    </submittedName>
</protein>
<name>A0A2K1QE49_9GAMM</name>
<dbReference type="GO" id="GO:0005829">
    <property type="term" value="C:cytosol"/>
    <property type="evidence" value="ECO:0007669"/>
    <property type="project" value="TreeGrafter"/>
</dbReference>
<evidence type="ECO:0000313" key="2">
    <source>
        <dbReference type="Proteomes" id="UP000236345"/>
    </source>
</evidence>
<dbReference type="Gene3D" id="2.60.120.370">
    <property type="entry name" value="YhcH/YjgK/YiaL"/>
    <property type="match status" value="1"/>
</dbReference>
<dbReference type="OrthoDB" id="6196468at2"/>
<comment type="caution">
    <text evidence="1">The sequence shown here is derived from an EMBL/GenBank/DDBJ whole genome shotgun (WGS) entry which is preliminary data.</text>
</comment>
<dbReference type="InterPro" id="IPR049827">
    <property type="entry name" value="NanQ"/>
</dbReference>
<dbReference type="InterPro" id="IPR004375">
    <property type="entry name" value="NanQ/TabA/YiaL"/>
</dbReference>
<dbReference type="RefSeq" id="WP_103057856.1">
    <property type="nucleotide sequence ID" value="NZ_BSOF01000028.1"/>
</dbReference>
<organism evidence="1 2">
    <name type="scientific">Mixta theicola</name>
    <dbReference type="NCBI Taxonomy" id="1458355"/>
    <lineage>
        <taxon>Bacteria</taxon>
        <taxon>Pseudomonadati</taxon>
        <taxon>Pseudomonadota</taxon>
        <taxon>Gammaproteobacteria</taxon>
        <taxon>Enterobacterales</taxon>
        <taxon>Erwiniaceae</taxon>
        <taxon>Mixta</taxon>
    </lineage>
</organism>
<reference evidence="2" key="1">
    <citation type="submission" date="2017-09" db="EMBL/GenBank/DDBJ databases">
        <authorList>
            <person name="Palmer M."/>
            <person name="Steenkamp E.T."/>
            <person name="Coetzee M.P."/>
            <person name="Avontuur J.R."/>
            <person name="Van Zyl E."/>
            <person name="Chan W.-Y."/>
            <person name="Blom J."/>
            <person name="Venter S.N."/>
        </authorList>
    </citation>
    <scope>NUCLEOTIDE SEQUENCE [LARGE SCALE GENOMIC DNA]</scope>
    <source>
        <strain evidence="2">QC88-366</strain>
    </source>
</reference>
<dbReference type="Pfam" id="PF04074">
    <property type="entry name" value="DUF386"/>
    <property type="match status" value="1"/>
</dbReference>
<dbReference type="AlphaFoldDB" id="A0A2K1QE49"/>
<sequence length="157" mass="17637">MIIGDISHPECAGLSPVLLAALRKALMAEPQHGEPGRYDLQGDDIYMNVMHFATQPADTKRAELHQEFIDIQILLEGEEMIHYGLVNSARQCDEWHREEDYQLCDVIQNPQYVTLRAGMFAVFFPGEPHKPGLQVNQSCAIKKAVIKVKALNDPSLP</sequence>
<dbReference type="NCBIfam" id="NF040884">
    <property type="entry name" value="acetylneur_anom"/>
    <property type="match status" value="1"/>
</dbReference>
<proteinExistence type="predicted"/>
<keyword evidence="2" id="KW-1185">Reference proteome</keyword>
<accession>A0A2K1QE49</accession>
<dbReference type="Proteomes" id="UP000236345">
    <property type="component" value="Unassembled WGS sequence"/>
</dbReference>
<dbReference type="EMBL" id="NWUO01000001">
    <property type="protein sequence ID" value="PNS13304.1"/>
    <property type="molecule type" value="Genomic_DNA"/>
</dbReference>
<dbReference type="SUPFAM" id="SSF51197">
    <property type="entry name" value="Clavaminate synthase-like"/>
    <property type="match status" value="1"/>
</dbReference>
<dbReference type="PANTHER" id="PTHR34986">
    <property type="entry name" value="EVOLVED BETA-GALACTOSIDASE SUBUNIT BETA"/>
    <property type="match status" value="1"/>
</dbReference>
<evidence type="ECO:0000313" key="1">
    <source>
        <dbReference type="EMBL" id="PNS13304.1"/>
    </source>
</evidence>
<dbReference type="NCBIfam" id="TIGR00022">
    <property type="entry name" value="YhcH/YjgK/YiaL family protein"/>
    <property type="match status" value="1"/>
</dbReference>
<dbReference type="InterPro" id="IPR037012">
    <property type="entry name" value="NanQ/TabA/YiaL_sf"/>
</dbReference>
<gene>
    <name evidence="1" type="ORF">COO59_00315</name>
</gene>